<feature type="compositionally biased region" description="Polar residues" evidence="2">
    <location>
        <begin position="10"/>
        <end position="26"/>
    </location>
</feature>
<evidence type="ECO:0000256" key="2">
    <source>
        <dbReference type="SAM" id="MobiDB-lite"/>
    </source>
</evidence>
<name>A0A6N4VB28_9MYCO</name>
<feature type="region of interest" description="Disordered" evidence="2">
    <location>
        <begin position="1"/>
        <end position="30"/>
    </location>
</feature>
<sequence length="570" mass="61240">MIGEQARLGSLSQMSAPTDAETTPSTRPGLASAARRALGALLGVPSPTAEVAVHRGLRVPMRDGVDLIADHYEPQLATPAGTLLVRGPYGRSFPFAALFGSVYAARGYHVLVQSVRGTFGSGGEFSPMVHEIPDGADTVAWLREQTWFTGTFGTVGLSYLGFTQWALLSDPPPEMKAAVITVGPHDVSGPRWGTGSFGLNDFLGWSDLVAHQEDPNRLLTLLRQARAQRRVTRASYGLPLGESSRALLGDGALWFESWLEHPDADDEFWTRLHLREALERTDIPVLLLSGWQDLFLEQTLTQFARLRDRDVPVGLTVGPWTHGHMMTKAAPTVIRETLDWLGTHLGDQPSRRPSPVRVHVGGQGWLELADWPPPMPEQVLYLQPGGALAAAAPARGGGEVFVYNPADPTPTVGGRLLSPVGGYRDDTELARRADVLTFTSTPLPTDLCVVGAPVVELSHSCTNPNNDLFVRVSQVDAQGRSRNISDGYLASAPDTGTVRLELDAVAHTFPAGSRIRVLIAGGSHPRFVRNLGTGESVATGTALATARHTVHLGGETRLVLPADTRPPSTD</sequence>
<dbReference type="InterPro" id="IPR013736">
    <property type="entry name" value="Xaa-Pro_dipept_C"/>
</dbReference>
<evidence type="ECO:0000259" key="3">
    <source>
        <dbReference type="SMART" id="SM00939"/>
    </source>
</evidence>
<accession>A0A6N4VB28</accession>
<keyword evidence="1 4" id="KW-0378">Hydrolase</keyword>
<dbReference type="Pfam" id="PF08530">
    <property type="entry name" value="PepX_C"/>
    <property type="match status" value="1"/>
</dbReference>
<dbReference type="InterPro" id="IPR000383">
    <property type="entry name" value="Xaa-Pro-like_dom"/>
</dbReference>
<protein>
    <submittedName>
        <fullName evidence="4">Hydrolase</fullName>
    </submittedName>
</protein>
<dbReference type="Gene3D" id="1.10.3020.10">
    <property type="entry name" value="alpha-amino acid ester hydrolase ( Helical cap domain)"/>
    <property type="match status" value="1"/>
</dbReference>
<dbReference type="Gene3D" id="3.40.50.1820">
    <property type="entry name" value="alpha/beta hydrolase"/>
    <property type="match status" value="1"/>
</dbReference>
<dbReference type="KEGG" id="mpof:MPOR_26550"/>
<reference evidence="4 5" key="1">
    <citation type="journal article" date="2019" name="Emerg. Microbes Infect.">
        <title>Comprehensive subspecies identification of 175 nontuberculous mycobacteria species based on 7547 genomic profiles.</title>
        <authorList>
            <person name="Matsumoto Y."/>
            <person name="Kinjo T."/>
            <person name="Motooka D."/>
            <person name="Nabeya D."/>
            <person name="Jung N."/>
            <person name="Uechi K."/>
            <person name="Horii T."/>
            <person name="Iida T."/>
            <person name="Fujita J."/>
            <person name="Nakamura S."/>
        </authorList>
    </citation>
    <scope>NUCLEOTIDE SEQUENCE [LARGE SCALE GENOMIC DNA]</scope>
    <source>
        <strain evidence="4 5">JCM 12603</strain>
    </source>
</reference>
<dbReference type="AlphaFoldDB" id="A0A6N4VB28"/>
<dbReference type="GO" id="GO:0008239">
    <property type="term" value="F:dipeptidyl-peptidase activity"/>
    <property type="evidence" value="ECO:0007669"/>
    <property type="project" value="InterPro"/>
</dbReference>
<dbReference type="InterPro" id="IPR005674">
    <property type="entry name" value="CocE/Ser_esterase"/>
</dbReference>
<dbReference type="Proteomes" id="UP000466785">
    <property type="component" value="Chromosome"/>
</dbReference>
<dbReference type="SUPFAM" id="SSF53474">
    <property type="entry name" value="alpha/beta-Hydrolases"/>
    <property type="match status" value="1"/>
</dbReference>
<organism evidence="4 5">
    <name type="scientific">Mycolicibacterium poriferae</name>
    <dbReference type="NCBI Taxonomy" id="39694"/>
    <lineage>
        <taxon>Bacteria</taxon>
        <taxon>Bacillati</taxon>
        <taxon>Actinomycetota</taxon>
        <taxon>Actinomycetes</taxon>
        <taxon>Mycobacteriales</taxon>
        <taxon>Mycobacteriaceae</taxon>
        <taxon>Mycolicibacterium</taxon>
    </lineage>
</organism>
<proteinExistence type="predicted"/>
<dbReference type="EMBL" id="AP022570">
    <property type="protein sequence ID" value="BBX51629.1"/>
    <property type="molecule type" value="Genomic_DNA"/>
</dbReference>
<dbReference type="SMART" id="SM00939">
    <property type="entry name" value="PepX_C"/>
    <property type="match status" value="1"/>
</dbReference>
<evidence type="ECO:0000256" key="1">
    <source>
        <dbReference type="ARBA" id="ARBA00022801"/>
    </source>
</evidence>
<dbReference type="NCBIfam" id="TIGR00976">
    <property type="entry name" value="CocE_NonD"/>
    <property type="match status" value="1"/>
</dbReference>
<feature type="domain" description="Xaa-Pro dipeptidyl-peptidase C-terminal" evidence="3">
    <location>
        <begin position="338"/>
        <end position="559"/>
    </location>
</feature>
<dbReference type="InterPro" id="IPR029058">
    <property type="entry name" value="AB_hydrolase_fold"/>
</dbReference>
<dbReference type="SUPFAM" id="SSF49785">
    <property type="entry name" value="Galactose-binding domain-like"/>
    <property type="match status" value="1"/>
</dbReference>
<keyword evidence="5" id="KW-1185">Reference proteome</keyword>
<dbReference type="InterPro" id="IPR008979">
    <property type="entry name" value="Galactose-bd-like_sf"/>
</dbReference>
<evidence type="ECO:0000313" key="5">
    <source>
        <dbReference type="Proteomes" id="UP000466785"/>
    </source>
</evidence>
<evidence type="ECO:0000313" key="4">
    <source>
        <dbReference type="EMBL" id="BBX51629.1"/>
    </source>
</evidence>
<gene>
    <name evidence="4" type="ORF">MPOR_26550</name>
</gene>
<dbReference type="Pfam" id="PF02129">
    <property type="entry name" value="Peptidase_S15"/>
    <property type="match status" value="1"/>
</dbReference>
<dbReference type="Gene3D" id="2.60.120.260">
    <property type="entry name" value="Galactose-binding domain-like"/>
    <property type="match status" value="1"/>
</dbReference>